<feature type="repeat" description="WD" evidence="3">
    <location>
        <begin position="994"/>
        <end position="1035"/>
    </location>
</feature>
<dbReference type="Proteomes" id="UP000241546">
    <property type="component" value="Unassembled WGS sequence"/>
</dbReference>
<dbReference type="InterPro" id="IPR053137">
    <property type="entry name" value="NLR-like"/>
</dbReference>
<dbReference type="SUPFAM" id="SSF52540">
    <property type="entry name" value="P-loop containing nucleoside triphosphate hydrolases"/>
    <property type="match status" value="1"/>
</dbReference>
<dbReference type="OrthoDB" id="538223at2759"/>
<dbReference type="Gene3D" id="3.40.50.300">
    <property type="entry name" value="P-loop containing nucleotide triphosphate hydrolases"/>
    <property type="match status" value="1"/>
</dbReference>
<dbReference type="EMBL" id="KZ680207">
    <property type="protein sequence ID" value="PTB70919.1"/>
    <property type="molecule type" value="Genomic_DNA"/>
</dbReference>
<dbReference type="CDD" id="cd00200">
    <property type="entry name" value="WD40"/>
    <property type="match status" value="2"/>
</dbReference>
<dbReference type="GO" id="GO:0003824">
    <property type="term" value="F:catalytic activity"/>
    <property type="evidence" value="ECO:0007669"/>
    <property type="project" value="InterPro"/>
</dbReference>
<feature type="repeat" description="WD" evidence="3">
    <location>
        <begin position="1213"/>
        <end position="1245"/>
    </location>
</feature>
<evidence type="ECO:0000259" key="4">
    <source>
        <dbReference type="Pfam" id="PF01048"/>
    </source>
</evidence>
<keyword evidence="2" id="KW-0677">Repeat</keyword>
<dbReference type="SUPFAM" id="SSF53167">
    <property type="entry name" value="Purine and uridine phosphorylases"/>
    <property type="match status" value="1"/>
</dbReference>
<evidence type="ECO:0000256" key="3">
    <source>
        <dbReference type="PROSITE-ProRule" id="PRU00221"/>
    </source>
</evidence>
<name>A0A2T4BNT3_9HYPO</name>
<dbReference type="SUPFAM" id="SSF50952">
    <property type="entry name" value="Soluble quinoprotein glucose dehydrogenase"/>
    <property type="match status" value="1"/>
</dbReference>
<dbReference type="Gene3D" id="2.130.10.10">
    <property type="entry name" value="YVTN repeat-like/Quinoprotein amine dehydrogenase"/>
    <property type="match status" value="4"/>
</dbReference>
<dbReference type="PANTHER" id="PTHR46082:SF11">
    <property type="entry name" value="AAA+ ATPASE DOMAIN-CONTAINING PROTEIN-RELATED"/>
    <property type="match status" value="1"/>
</dbReference>
<feature type="domain" description="Nephrocystin 3-like N-terminal" evidence="5">
    <location>
        <begin position="389"/>
        <end position="545"/>
    </location>
</feature>
<keyword evidence="7" id="KW-1185">Reference proteome</keyword>
<dbReference type="PRINTS" id="PR00320">
    <property type="entry name" value="GPROTEINBRPT"/>
</dbReference>
<dbReference type="InterPro" id="IPR036322">
    <property type="entry name" value="WD40_repeat_dom_sf"/>
</dbReference>
<dbReference type="Pfam" id="PF24883">
    <property type="entry name" value="NPHP3_N"/>
    <property type="match status" value="1"/>
</dbReference>
<accession>A0A2T4BNT3</accession>
<dbReference type="SUPFAM" id="SSF50978">
    <property type="entry name" value="WD40 repeat-like"/>
    <property type="match status" value="2"/>
</dbReference>
<gene>
    <name evidence="6" type="ORF">BBK36DRAFT_140008</name>
</gene>
<dbReference type="InterPro" id="IPR019775">
    <property type="entry name" value="WD40_repeat_CS"/>
</dbReference>
<dbReference type="InterPro" id="IPR011041">
    <property type="entry name" value="Quinoprot_gluc/sorb_DH_b-prop"/>
</dbReference>
<protein>
    <submittedName>
        <fullName evidence="6">WD40 repeat-like protein</fullName>
    </submittedName>
</protein>
<feature type="domain" description="Nucleoside phosphorylase" evidence="4">
    <location>
        <begin position="8"/>
        <end position="306"/>
    </location>
</feature>
<sequence length="1535" mass="170320">MSDPNIYTIGWICALKKELVAAKSFLDQEHQRASYLAKHDNNSYSLGSMEGHNVVIAVLPVSEYGTTSAATVARDMVHSFPNIRVGLMVGVGGGAPSEKHDVRLGDVVVSTPQGGQGGVFQYDFGQTIQNQAFRHTRFLNQPPTILQTATSTLQSIHEDGGSRLEEAINGVLLKRQRLLPHYRRPDPGSDRLFRSDVVHPPVEGSCAELCPDDPSMMVARHQRTAAEDNPAIHYGIIASANQVMKDAVIRDKLAAEKNVLCFEMEAAGLMNHFPCLVIRGVCDYSDSHKNKEWQGYAAMAAAAYAKALLQQIVPSQIEQVERLSKLLAQSHFDTLKVHDGIARVDGKIDAITNCLSTEPCVVGSAAFNSYDESHSSTCLPGTRVQLIQQILGWVDSEDGKPIFWLNGMLGTGKSTVSRTIAQSLHQAGRLGASFFFKRGHSDRQNAAKLFTTIADQLARMQPAMSHLIKHAARADSSIGSKGVAEQFNHLILRPLSTLPQEDWRHKQAIIVVDALDECEQQEDAADILRLLSTAKPWLRVFVTSRPEFTIHRGLFMIEGQFQMVACHAIPQSVIKQDIMLLITHRLDEIRDRFNRTNRRRAPLDQSWPRQDHINTLAEMATPLFMYAAIICNFIDDINCGYPNSQLRKVLGWRAESSKASPETKLDKAYLLLLDQLLANVDEAERDRFLQEFRDIVGSIILFSSPISMPVLAELLGLPLEIVDIRLDKLHSVLDVPPSNDSPVRLLHVSFRDFLVREMGKKHAFWVDEAKTHGAIAARCLHILSQHFKSDSRPSGEEVSMIDREEAYAKKEVRIDAVGYACLHWVFHLQGAKADGPDGYKSSLSFLKQHFLHWLEALSEMHQVPESIKMLKSLQTLSQMNNNVELSAFVDDALRILQANLQVIIDEPRQLYSSAILFAPEESIIKKLFMGSMSMQVLLKPKVESRWNHCVQIFEGHTGPVLCVAFSHDSVQVASASEDYTVRIWNTRTSEIKILKGHSRPVHAVAFSRDSSHVASGAADSTVRVWHTESGNCVHILDSGGKQIESVAFSYDSALIASVSRCGVITVWRANTDDDELTYTKEQEGTNFDHFTATSLAFSHSESGNMLHTALAIYTGSIKQLQFGQNICTLDRHKGRVKCMGFSHDSLLLASASDDLTVKLWGTREGNLIREYTDYPGIVTAIAFSHDSSLMAFASDDCAIRLHCPVTMNCVQEFNDVGRRITSLVFSHDSYLLASASRDHSIQLWQTDIEQGSGAGKSDTGGYRSHVVSVAFSQDGSFMGSLSYGHTVQIWHTDTGECLRQFQGRTLSDVSPRQEIFPVNCLTFSYDSLYLAFSLEEETFTICDIESGEFVQELGGHKSSVTSITFSQDSKLVASTSGAWIHLWDFANGDKRLVLRSPARPSARNSRYQEGLFNGVAFSHDSSHVVAASTTGLQLWHLETKECVQIFGVHQACFDSAAFSHDSSLVASASNGNIQLWRIDTGQCIQKFDVGSRVLISQLSFTPDGLHLLTNVGMFTRANHEYTFHVDGYGFTSNSS</sequence>
<dbReference type="InterPro" id="IPR027417">
    <property type="entry name" value="P-loop_NTPase"/>
</dbReference>
<keyword evidence="1 3" id="KW-0853">WD repeat</keyword>
<dbReference type="SMART" id="SM00320">
    <property type="entry name" value="WD40"/>
    <property type="match status" value="11"/>
</dbReference>
<dbReference type="GO" id="GO:0009116">
    <property type="term" value="P:nucleoside metabolic process"/>
    <property type="evidence" value="ECO:0007669"/>
    <property type="project" value="InterPro"/>
</dbReference>
<dbReference type="Gene3D" id="3.40.50.1580">
    <property type="entry name" value="Nucleoside phosphorylase domain"/>
    <property type="match status" value="1"/>
</dbReference>
<dbReference type="Pfam" id="PF00400">
    <property type="entry name" value="WD40"/>
    <property type="match status" value="9"/>
</dbReference>
<feature type="repeat" description="WD" evidence="3">
    <location>
        <begin position="953"/>
        <end position="994"/>
    </location>
</feature>
<organism evidence="6 7">
    <name type="scientific">Trichoderma citrinoviride</name>
    <dbReference type="NCBI Taxonomy" id="58853"/>
    <lineage>
        <taxon>Eukaryota</taxon>
        <taxon>Fungi</taxon>
        <taxon>Dikarya</taxon>
        <taxon>Ascomycota</taxon>
        <taxon>Pezizomycotina</taxon>
        <taxon>Sordariomycetes</taxon>
        <taxon>Hypocreomycetidae</taxon>
        <taxon>Hypocreales</taxon>
        <taxon>Hypocreaceae</taxon>
        <taxon>Trichoderma</taxon>
    </lineage>
</organism>
<dbReference type="InterPro" id="IPR020472">
    <property type="entry name" value="WD40_PAC1"/>
</dbReference>
<proteinExistence type="predicted"/>
<dbReference type="RefSeq" id="XP_024754239.1">
    <property type="nucleotide sequence ID" value="XM_024897465.1"/>
</dbReference>
<dbReference type="InterPro" id="IPR015943">
    <property type="entry name" value="WD40/YVTN_repeat-like_dom_sf"/>
</dbReference>
<dbReference type="GeneID" id="36605583"/>
<evidence type="ECO:0000259" key="5">
    <source>
        <dbReference type="Pfam" id="PF24883"/>
    </source>
</evidence>
<dbReference type="InterPro" id="IPR000845">
    <property type="entry name" value="Nucleoside_phosphorylase_d"/>
</dbReference>
<evidence type="ECO:0000313" key="7">
    <source>
        <dbReference type="Proteomes" id="UP000241546"/>
    </source>
</evidence>
<evidence type="ECO:0000256" key="2">
    <source>
        <dbReference type="ARBA" id="ARBA00022737"/>
    </source>
</evidence>
<dbReference type="Pfam" id="PF01048">
    <property type="entry name" value="PNP_UDP_1"/>
    <property type="match status" value="1"/>
</dbReference>
<dbReference type="InterPro" id="IPR056884">
    <property type="entry name" value="NPHP3-like_N"/>
</dbReference>
<feature type="repeat" description="WD" evidence="3">
    <location>
        <begin position="1446"/>
        <end position="1486"/>
    </location>
</feature>
<dbReference type="PROSITE" id="PS50294">
    <property type="entry name" value="WD_REPEATS_REGION"/>
    <property type="match status" value="3"/>
</dbReference>
<dbReference type="PROSITE" id="PS00678">
    <property type="entry name" value="WD_REPEATS_1"/>
    <property type="match status" value="1"/>
</dbReference>
<dbReference type="InterPro" id="IPR035994">
    <property type="entry name" value="Nucleoside_phosphorylase_sf"/>
</dbReference>
<dbReference type="InterPro" id="IPR001680">
    <property type="entry name" value="WD40_rpt"/>
</dbReference>
<dbReference type="PANTHER" id="PTHR46082">
    <property type="entry name" value="ATP/GTP-BINDING PROTEIN-RELATED"/>
    <property type="match status" value="1"/>
</dbReference>
<evidence type="ECO:0000256" key="1">
    <source>
        <dbReference type="ARBA" id="ARBA00022574"/>
    </source>
</evidence>
<evidence type="ECO:0000313" key="6">
    <source>
        <dbReference type="EMBL" id="PTB70919.1"/>
    </source>
</evidence>
<feature type="repeat" description="WD" evidence="3">
    <location>
        <begin position="1129"/>
        <end position="1170"/>
    </location>
</feature>
<dbReference type="PROSITE" id="PS50082">
    <property type="entry name" value="WD_REPEATS_2"/>
    <property type="match status" value="7"/>
</dbReference>
<reference evidence="7" key="1">
    <citation type="submission" date="2016-07" db="EMBL/GenBank/DDBJ databases">
        <title>Multiple horizontal gene transfer events from other fungi enriched the ability of initially mycotrophic Trichoderma (Ascomycota) to feed on dead plant biomass.</title>
        <authorList>
            <consortium name="DOE Joint Genome Institute"/>
            <person name="Atanasova L."/>
            <person name="Chenthamara K."/>
            <person name="Zhang J."/>
            <person name="Grujic M."/>
            <person name="Henrissat B."/>
            <person name="Kuo A."/>
            <person name="Aerts A."/>
            <person name="Salamov A."/>
            <person name="Lipzen A."/>
            <person name="Labutti K."/>
            <person name="Barry K."/>
            <person name="Miao Y."/>
            <person name="Rahimi M.J."/>
            <person name="Shen Q."/>
            <person name="Grigoriev I.V."/>
            <person name="Kubicek C.P."/>
            <person name="Druzhinina I.S."/>
        </authorList>
    </citation>
    <scope>NUCLEOTIDE SEQUENCE [LARGE SCALE GENOMIC DNA]</scope>
    <source>
        <strain evidence="7">TUCIM 6016</strain>
    </source>
</reference>
<feature type="repeat" description="WD" evidence="3">
    <location>
        <begin position="1353"/>
        <end position="1393"/>
    </location>
</feature>
<feature type="repeat" description="WD" evidence="3">
    <location>
        <begin position="1259"/>
        <end position="1300"/>
    </location>
</feature>